<dbReference type="PANTHER" id="PTHR31297:SF41">
    <property type="entry name" value="ENDOGLUCANASE, PUTATIVE (AFU_ORTHOLOGUE AFUA_5G01830)-RELATED"/>
    <property type="match status" value="1"/>
</dbReference>
<dbReference type="GO" id="GO:0005576">
    <property type="term" value="C:extracellular region"/>
    <property type="evidence" value="ECO:0007669"/>
    <property type="project" value="TreeGrafter"/>
</dbReference>
<evidence type="ECO:0000256" key="5">
    <source>
        <dbReference type="ARBA" id="ARBA00023295"/>
    </source>
</evidence>
<evidence type="ECO:0000256" key="7">
    <source>
        <dbReference type="RuleBase" id="RU361153"/>
    </source>
</evidence>
<gene>
    <name evidence="9" type="ORF">SAMN05192573_13218</name>
</gene>
<dbReference type="AlphaFoldDB" id="A0A1G8NB40"/>
<feature type="domain" description="Glycoside hydrolase family 5" evidence="8">
    <location>
        <begin position="78"/>
        <end position="370"/>
    </location>
</feature>
<protein>
    <submittedName>
        <fullName evidence="9">Aryl-phospho-beta-D-glucosidase BglC, GH1 family</fullName>
    </submittedName>
</protein>
<dbReference type="GO" id="GO:0009986">
    <property type="term" value="C:cell surface"/>
    <property type="evidence" value="ECO:0007669"/>
    <property type="project" value="TreeGrafter"/>
</dbReference>
<proteinExistence type="inferred from homology"/>
<dbReference type="STRING" id="551996.SAMN05192573_13218"/>
<dbReference type="Proteomes" id="UP000199705">
    <property type="component" value="Unassembled WGS sequence"/>
</dbReference>
<dbReference type="InterPro" id="IPR017853">
    <property type="entry name" value="GH"/>
</dbReference>
<evidence type="ECO:0000256" key="1">
    <source>
        <dbReference type="ARBA" id="ARBA00005641"/>
    </source>
</evidence>
<keyword evidence="10" id="KW-1185">Reference proteome</keyword>
<keyword evidence="2 7" id="KW-0378">Hydrolase</keyword>
<dbReference type="GO" id="GO:0008422">
    <property type="term" value="F:beta-glucosidase activity"/>
    <property type="evidence" value="ECO:0007669"/>
    <property type="project" value="TreeGrafter"/>
</dbReference>
<sequence length="398" mass="43264">MKKMYLLSLKGNCGIKYLGFLLVVILNLSCAKKDSSSAPKTTTTLPPTMPVAIPSINTSASTAKEIIVDMGAGFNLGNTFETNTSNSPTFASVKPIIDLYYNAGMRHIRIPVTWVEGFPSNIADANGNINIAHPRLFELKAIVEYALSKKMYVEINAHHEHWLKNNYDGSAAFDNKFKTLWTGIATFFKDEPKQLLFDVLNEPEGKMGQWSGTGYPLPTDATAIALTRQIDKVAYDAIRATGGNNTTRVIMVEPNGQGNQGMIDEVFATKANLPGGGLDSFLAIQVHTYDPWAFCGQTGSNTAFPGSAAFTSAIQKVAAHAATIDVPVNYGEFGVGRTNGTERNTDVVRDYYKLIKTTCIAQKMSCTAWDDRGWFGLISTGGGTPVFVNNIVPYMLQP</sequence>
<keyword evidence="3" id="KW-0136">Cellulose degradation</keyword>
<dbReference type="GO" id="GO:0030245">
    <property type="term" value="P:cellulose catabolic process"/>
    <property type="evidence" value="ECO:0007669"/>
    <property type="project" value="UniProtKB-KW"/>
</dbReference>
<dbReference type="SUPFAM" id="SSF51445">
    <property type="entry name" value="(Trans)glycosidases"/>
    <property type="match status" value="1"/>
</dbReference>
<keyword evidence="5 7" id="KW-0326">Glycosidase</keyword>
<dbReference type="EMBL" id="FNCG01000032">
    <property type="protein sequence ID" value="SDI77287.1"/>
    <property type="molecule type" value="Genomic_DNA"/>
</dbReference>
<keyword evidence="6" id="KW-0624">Polysaccharide degradation</keyword>
<reference evidence="10" key="1">
    <citation type="submission" date="2016-10" db="EMBL/GenBank/DDBJ databases">
        <authorList>
            <person name="Varghese N."/>
            <person name="Submissions S."/>
        </authorList>
    </citation>
    <scope>NUCLEOTIDE SEQUENCE [LARGE SCALE GENOMIC DNA]</scope>
    <source>
        <strain evidence="10">Gh-67</strain>
    </source>
</reference>
<evidence type="ECO:0000259" key="8">
    <source>
        <dbReference type="Pfam" id="PF00150"/>
    </source>
</evidence>
<dbReference type="InterPro" id="IPR001547">
    <property type="entry name" value="Glyco_hydro_5"/>
</dbReference>
<evidence type="ECO:0000313" key="10">
    <source>
        <dbReference type="Proteomes" id="UP000199705"/>
    </source>
</evidence>
<dbReference type="Pfam" id="PF00150">
    <property type="entry name" value="Cellulase"/>
    <property type="match status" value="1"/>
</dbReference>
<dbReference type="RefSeq" id="WP_218134526.1">
    <property type="nucleotide sequence ID" value="NZ_FNCG01000032.1"/>
</dbReference>
<accession>A0A1G8NB40</accession>
<evidence type="ECO:0000256" key="4">
    <source>
        <dbReference type="ARBA" id="ARBA00023277"/>
    </source>
</evidence>
<keyword evidence="4" id="KW-0119">Carbohydrate metabolism</keyword>
<dbReference type="InterPro" id="IPR050386">
    <property type="entry name" value="Glycosyl_hydrolase_5"/>
</dbReference>
<organism evidence="9 10">
    <name type="scientific">Mucilaginibacter gossypii</name>
    <dbReference type="NCBI Taxonomy" id="551996"/>
    <lineage>
        <taxon>Bacteria</taxon>
        <taxon>Pseudomonadati</taxon>
        <taxon>Bacteroidota</taxon>
        <taxon>Sphingobacteriia</taxon>
        <taxon>Sphingobacteriales</taxon>
        <taxon>Sphingobacteriaceae</taxon>
        <taxon>Mucilaginibacter</taxon>
    </lineage>
</organism>
<evidence type="ECO:0000256" key="6">
    <source>
        <dbReference type="ARBA" id="ARBA00023326"/>
    </source>
</evidence>
<evidence type="ECO:0000256" key="3">
    <source>
        <dbReference type="ARBA" id="ARBA00023001"/>
    </source>
</evidence>
<comment type="similarity">
    <text evidence="1 7">Belongs to the glycosyl hydrolase 5 (cellulase A) family.</text>
</comment>
<evidence type="ECO:0000256" key="2">
    <source>
        <dbReference type="ARBA" id="ARBA00022801"/>
    </source>
</evidence>
<name>A0A1G8NB40_9SPHI</name>
<evidence type="ECO:0000313" key="9">
    <source>
        <dbReference type="EMBL" id="SDI77287.1"/>
    </source>
</evidence>
<dbReference type="PANTHER" id="PTHR31297">
    <property type="entry name" value="GLUCAN ENDO-1,6-BETA-GLUCOSIDASE B"/>
    <property type="match status" value="1"/>
</dbReference>
<dbReference type="Gene3D" id="3.20.20.80">
    <property type="entry name" value="Glycosidases"/>
    <property type="match status" value="1"/>
</dbReference>